<dbReference type="AlphaFoldDB" id="A0A2K1X8S5"/>
<protein>
    <recommendedName>
        <fullName evidence="6">Pentacotripeptide-repeat region of PRORP domain-containing protein</fullName>
    </recommendedName>
</protein>
<dbReference type="Proteomes" id="UP000006729">
    <property type="component" value="Chromosome 16"/>
</dbReference>
<reference evidence="4 5" key="1">
    <citation type="journal article" date="2006" name="Science">
        <title>The genome of black cottonwood, Populus trichocarpa (Torr. &amp; Gray).</title>
        <authorList>
            <person name="Tuskan G.A."/>
            <person name="Difazio S."/>
            <person name="Jansson S."/>
            <person name="Bohlmann J."/>
            <person name="Grigoriev I."/>
            <person name="Hellsten U."/>
            <person name="Putnam N."/>
            <person name="Ralph S."/>
            <person name="Rombauts S."/>
            <person name="Salamov A."/>
            <person name="Schein J."/>
            <person name="Sterck L."/>
            <person name="Aerts A."/>
            <person name="Bhalerao R.R."/>
            <person name="Bhalerao R.P."/>
            <person name="Blaudez D."/>
            <person name="Boerjan W."/>
            <person name="Brun A."/>
            <person name="Brunner A."/>
            <person name="Busov V."/>
            <person name="Campbell M."/>
            <person name="Carlson J."/>
            <person name="Chalot M."/>
            <person name="Chapman J."/>
            <person name="Chen G.L."/>
            <person name="Cooper D."/>
            <person name="Coutinho P.M."/>
            <person name="Couturier J."/>
            <person name="Covert S."/>
            <person name="Cronk Q."/>
            <person name="Cunningham R."/>
            <person name="Davis J."/>
            <person name="Degroeve S."/>
            <person name="Dejardin A."/>
            <person name="Depamphilis C."/>
            <person name="Detter J."/>
            <person name="Dirks B."/>
            <person name="Dubchak I."/>
            <person name="Duplessis S."/>
            <person name="Ehlting J."/>
            <person name="Ellis B."/>
            <person name="Gendler K."/>
            <person name="Goodstein D."/>
            <person name="Gribskov M."/>
            <person name="Grimwood J."/>
            <person name="Groover A."/>
            <person name="Gunter L."/>
            <person name="Hamberger B."/>
            <person name="Heinze B."/>
            <person name="Helariutta Y."/>
            <person name="Henrissat B."/>
            <person name="Holligan D."/>
            <person name="Holt R."/>
            <person name="Huang W."/>
            <person name="Islam-Faridi N."/>
            <person name="Jones S."/>
            <person name="Jones-Rhoades M."/>
            <person name="Jorgensen R."/>
            <person name="Joshi C."/>
            <person name="Kangasjarvi J."/>
            <person name="Karlsson J."/>
            <person name="Kelleher C."/>
            <person name="Kirkpatrick R."/>
            <person name="Kirst M."/>
            <person name="Kohler A."/>
            <person name="Kalluri U."/>
            <person name="Larimer F."/>
            <person name="Leebens-Mack J."/>
            <person name="Leple J.C."/>
            <person name="Locascio P."/>
            <person name="Lou Y."/>
            <person name="Lucas S."/>
            <person name="Martin F."/>
            <person name="Montanini B."/>
            <person name="Napoli C."/>
            <person name="Nelson D.R."/>
            <person name="Nelson C."/>
            <person name="Nieminen K."/>
            <person name="Nilsson O."/>
            <person name="Pereda V."/>
            <person name="Peter G."/>
            <person name="Philippe R."/>
            <person name="Pilate G."/>
            <person name="Poliakov A."/>
            <person name="Razumovskaya J."/>
            <person name="Richardson P."/>
            <person name="Rinaldi C."/>
            <person name="Ritland K."/>
            <person name="Rouze P."/>
            <person name="Ryaboy D."/>
            <person name="Schmutz J."/>
            <person name="Schrader J."/>
            <person name="Segerman B."/>
            <person name="Shin H."/>
            <person name="Siddiqui A."/>
            <person name="Sterky F."/>
            <person name="Terry A."/>
            <person name="Tsai C.J."/>
            <person name="Uberbacher E."/>
            <person name="Unneberg P."/>
            <person name="Vahala J."/>
            <person name="Wall K."/>
            <person name="Wessler S."/>
            <person name="Yang G."/>
            <person name="Yin T."/>
            <person name="Douglas C."/>
            <person name="Marra M."/>
            <person name="Sandberg G."/>
            <person name="Van de Peer Y."/>
            <person name="Rokhsar D."/>
        </authorList>
    </citation>
    <scope>NUCLEOTIDE SEQUENCE [LARGE SCALE GENOMIC DNA]</scope>
    <source>
        <strain evidence="5">cv. Nisqually</strain>
    </source>
</reference>
<evidence type="ECO:0000256" key="3">
    <source>
        <dbReference type="PROSITE-ProRule" id="PRU00708"/>
    </source>
</evidence>
<name>A0A2K1X8S5_POPTR</name>
<dbReference type="STRING" id="3694.A0A2K1X8S5"/>
<evidence type="ECO:0000256" key="1">
    <source>
        <dbReference type="ARBA" id="ARBA00007626"/>
    </source>
</evidence>
<comment type="similarity">
    <text evidence="1">Belongs to the PPR family. P subfamily.</text>
</comment>
<organism evidence="4 5">
    <name type="scientific">Populus trichocarpa</name>
    <name type="common">Western balsam poplar</name>
    <name type="synonym">Populus balsamifera subsp. trichocarpa</name>
    <dbReference type="NCBI Taxonomy" id="3694"/>
    <lineage>
        <taxon>Eukaryota</taxon>
        <taxon>Viridiplantae</taxon>
        <taxon>Streptophyta</taxon>
        <taxon>Embryophyta</taxon>
        <taxon>Tracheophyta</taxon>
        <taxon>Spermatophyta</taxon>
        <taxon>Magnoliopsida</taxon>
        <taxon>eudicotyledons</taxon>
        <taxon>Gunneridae</taxon>
        <taxon>Pentapetalae</taxon>
        <taxon>rosids</taxon>
        <taxon>fabids</taxon>
        <taxon>Malpighiales</taxon>
        <taxon>Salicaceae</taxon>
        <taxon>Saliceae</taxon>
        <taxon>Populus</taxon>
    </lineage>
</organism>
<dbReference type="EMBL" id="CM009305">
    <property type="protein sequence ID" value="PNS97173.1"/>
    <property type="molecule type" value="Genomic_DNA"/>
</dbReference>
<dbReference type="InterPro" id="IPR002885">
    <property type="entry name" value="PPR_rpt"/>
</dbReference>
<dbReference type="PANTHER" id="PTHR47447:SF17">
    <property type="entry name" value="OS12G0638900 PROTEIN"/>
    <property type="match status" value="1"/>
</dbReference>
<accession>A0A2K1X8S5</accession>
<evidence type="ECO:0000313" key="5">
    <source>
        <dbReference type="Proteomes" id="UP000006729"/>
    </source>
</evidence>
<dbReference type="Pfam" id="PF01535">
    <property type="entry name" value="PPR"/>
    <property type="match status" value="4"/>
</dbReference>
<evidence type="ECO:0008006" key="6">
    <source>
        <dbReference type="Google" id="ProtNLM"/>
    </source>
</evidence>
<keyword evidence="5" id="KW-1185">Reference proteome</keyword>
<dbReference type="InParanoid" id="A0A2K1X8S5"/>
<feature type="repeat" description="PPR" evidence="3">
    <location>
        <begin position="46"/>
        <end position="80"/>
    </location>
</feature>
<evidence type="ECO:0000256" key="2">
    <source>
        <dbReference type="ARBA" id="ARBA00022737"/>
    </source>
</evidence>
<gene>
    <name evidence="4" type="ORF">POPTR_016G005700</name>
</gene>
<dbReference type="PANTHER" id="PTHR47447">
    <property type="entry name" value="OS03G0856100 PROTEIN"/>
    <property type="match status" value="1"/>
</dbReference>
<proteinExistence type="inferred from homology"/>
<sequence length="144" mass="16790">MWSNGKLEKNVNAYNVVFRVVGRREDWDSSERMIREMSESFGSELDCRVFNTLIYSCSKRGNVEWSRKWFRMMLELGVQPNIATFGMVMGLYQKDWNVEEAKFAFSEMRSFGITCQSAYSAMISIYTRLSLLDKAEAVIGLMRE</sequence>
<dbReference type="NCBIfam" id="TIGR00756">
    <property type="entry name" value="PPR"/>
    <property type="match status" value="2"/>
</dbReference>
<dbReference type="PROSITE" id="PS51375">
    <property type="entry name" value="PPR"/>
    <property type="match status" value="1"/>
</dbReference>
<dbReference type="InterPro" id="IPR011990">
    <property type="entry name" value="TPR-like_helical_dom_sf"/>
</dbReference>
<dbReference type="Gene3D" id="1.25.40.10">
    <property type="entry name" value="Tetratricopeptide repeat domain"/>
    <property type="match status" value="1"/>
</dbReference>
<evidence type="ECO:0000313" key="4">
    <source>
        <dbReference type="EMBL" id="PNS97173.1"/>
    </source>
</evidence>
<keyword evidence="2" id="KW-0677">Repeat</keyword>